<gene>
    <name evidence="1" type="ORF">H2198_004192</name>
</gene>
<evidence type="ECO:0000313" key="1">
    <source>
        <dbReference type="EMBL" id="KAJ9657664.1"/>
    </source>
</evidence>
<dbReference type="EMBL" id="JAPDRQ010000061">
    <property type="protein sequence ID" value="KAJ9657664.1"/>
    <property type="molecule type" value="Genomic_DNA"/>
</dbReference>
<keyword evidence="2" id="KW-1185">Reference proteome</keyword>
<accession>A0ACC3A9C8</accession>
<proteinExistence type="predicted"/>
<comment type="caution">
    <text evidence="1">The sequence shown here is derived from an EMBL/GenBank/DDBJ whole genome shotgun (WGS) entry which is preliminary data.</text>
</comment>
<name>A0ACC3A9C8_9EURO</name>
<sequence length="196" mass="21314">MPSLLVKGTAQALVLSSISNILAQIIAAQNDGRAFSFDIPTFLFFLTWTLVSCPPNILWQVYLEESYPATKINERGQKSLSKTNTLKKFLMDQSIGATANTVGYIAAIAAFRGKDAAGIFDQVRMVSIPLPYLSCGILAIDADRVEAMAYGLASQLHGGTAGQKNVVWIDRRLVLGYLYELAGCEGSLTRAQCRDE</sequence>
<evidence type="ECO:0000313" key="2">
    <source>
        <dbReference type="Proteomes" id="UP001172386"/>
    </source>
</evidence>
<dbReference type="Proteomes" id="UP001172386">
    <property type="component" value="Unassembled WGS sequence"/>
</dbReference>
<organism evidence="1 2">
    <name type="scientific">Neophaeococcomyces mojaviensis</name>
    <dbReference type="NCBI Taxonomy" id="3383035"/>
    <lineage>
        <taxon>Eukaryota</taxon>
        <taxon>Fungi</taxon>
        <taxon>Dikarya</taxon>
        <taxon>Ascomycota</taxon>
        <taxon>Pezizomycotina</taxon>
        <taxon>Eurotiomycetes</taxon>
        <taxon>Chaetothyriomycetidae</taxon>
        <taxon>Chaetothyriales</taxon>
        <taxon>Chaetothyriales incertae sedis</taxon>
        <taxon>Neophaeococcomyces</taxon>
    </lineage>
</organism>
<protein>
    <submittedName>
        <fullName evidence="1">Uncharacterized protein</fullName>
    </submittedName>
</protein>
<reference evidence="1" key="1">
    <citation type="submission" date="2022-10" db="EMBL/GenBank/DDBJ databases">
        <title>Culturing micro-colonial fungi from biological soil crusts in the Mojave desert and describing Neophaeococcomyces mojavensis, and introducing the new genera and species Taxawa tesnikishii.</title>
        <authorList>
            <person name="Kurbessoian T."/>
            <person name="Stajich J.E."/>
        </authorList>
    </citation>
    <scope>NUCLEOTIDE SEQUENCE</scope>
    <source>
        <strain evidence="1">JES_112</strain>
    </source>
</reference>